<dbReference type="EMBL" id="JAINDJ010000007">
    <property type="protein sequence ID" value="KAG9441433.1"/>
    <property type="molecule type" value="Genomic_DNA"/>
</dbReference>
<organism evidence="3 4">
    <name type="scientific">Aristolochia fimbriata</name>
    <name type="common">White veined hardy Dutchman's pipe vine</name>
    <dbReference type="NCBI Taxonomy" id="158543"/>
    <lineage>
        <taxon>Eukaryota</taxon>
        <taxon>Viridiplantae</taxon>
        <taxon>Streptophyta</taxon>
        <taxon>Embryophyta</taxon>
        <taxon>Tracheophyta</taxon>
        <taxon>Spermatophyta</taxon>
        <taxon>Magnoliopsida</taxon>
        <taxon>Magnoliidae</taxon>
        <taxon>Piperales</taxon>
        <taxon>Aristolochiaceae</taxon>
        <taxon>Aristolochia</taxon>
    </lineage>
</organism>
<comment type="caution">
    <text evidence="3">The sequence shown here is derived from an EMBL/GenBank/DDBJ whole genome shotgun (WGS) entry which is preliminary data.</text>
</comment>
<evidence type="ECO:0000313" key="4">
    <source>
        <dbReference type="Proteomes" id="UP000825729"/>
    </source>
</evidence>
<dbReference type="PANTHER" id="PTHR11439:SF455">
    <property type="entry name" value="RLK (RECEPTOR-LIKE PROTEIN KINASE) 8, PUTATIVE-RELATED"/>
    <property type="match status" value="1"/>
</dbReference>
<dbReference type="InterPro" id="IPR013103">
    <property type="entry name" value="RVT_2"/>
</dbReference>
<dbReference type="AlphaFoldDB" id="A0AAV7DYN5"/>
<gene>
    <name evidence="3" type="ORF">H6P81_017287</name>
</gene>
<feature type="compositionally biased region" description="Basic and acidic residues" evidence="1">
    <location>
        <begin position="629"/>
        <end position="639"/>
    </location>
</feature>
<accession>A0AAV7DYN5</accession>
<feature type="compositionally biased region" description="Polar residues" evidence="1">
    <location>
        <begin position="121"/>
        <end position="131"/>
    </location>
</feature>
<name>A0AAV7DYN5_ARIFI</name>
<proteinExistence type="predicted"/>
<dbReference type="SUPFAM" id="SSF56672">
    <property type="entry name" value="DNA/RNA polymerases"/>
    <property type="match status" value="1"/>
</dbReference>
<protein>
    <recommendedName>
        <fullName evidence="2">Reverse transcriptase Ty1/copia-type domain-containing protein</fullName>
    </recommendedName>
</protein>
<reference evidence="3 4" key="1">
    <citation type="submission" date="2021-07" db="EMBL/GenBank/DDBJ databases">
        <title>The Aristolochia fimbriata genome: insights into angiosperm evolution, floral development and chemical biosynthesis.</title>
        <authorList>
            <person name="Jiao Y."/>
        </authorList>
    </citation>
    <scope>NUCLEOTIDE SEQUENCE [LARGE SCALE GENOMIC DNA]</scope>
    <source>
        <strain evidence="3">IBCAS-2021</strain>
        <tissue evidence="3">Leaf</tissue>
    </source>
</reference>
<evidence type="ECO:0000256" key="1">
    <source>
        <dbReference type="SAM" id="MobiDB-lite"/>
    </source>
</evidence>
<dbReference type="InterPro" id="IPR043502">
    <property type="entry name" value="DNA/RNA_pol_sf"/>
</dbReference>
<dbReference type="PANTHER" id="PTHR11439">
    <property type="entry name" value="GAG-POL-RELATED RETROTRANSPOSON"/>
    <property type="match status" value="1"/>
</dbReference>
<feature type="region of interest" description="Disordered" evidence="1">
    <location>
        <begin position="610"/>
        <end position="639"/>
    </location>
</feature>
<feature type="domain" description="Reverse transcriptase Ty1/copia-type" evidence="2">
    <location>
        <begin position="179"/>
        <end position="421"/>
    </location>
</feature>
<feature type="region of interest" description="Disordered" evidence="1">
    <location>
        <begin position="112"/>
        <end position="131"/>
    </location>
</feature>
<evidence type="ECO:0000313" key="3">
    <source>
        <dbReference type="EMBL" id="KAG9441433.1"/>
    </source>
</evidence>
<evidence type="ECO:0000259" key="2">
    <source>
        <dbReference type="Pfam" id="PF07727"/>
    </source>
</evidence>
<dbReference type="Pfam" id="PF07727">
    <property type="entry name" value="RVT_2"/>
    <property type="match status" value="1"/>
</dbReference>
<keyword evidence="4" id="KW-1185">Reference proteome</keyword>
<dbReference type="Proteomes" id="UP000825729">
    <property type="component" value="Unassembled WGS sequence"/>
</dbReference>
<sequence length="639" mass="71316">MGMTLLAQASMPKSHWDSAFATSVYIINRLPTPILQSKSLFDVLVDCFSLLPTPKPSSSSTAPLIPLLPLPPIVPSTVPTAAIPNVTHIVSTHTSPTTDNFSSVLEIQPRARPGAPHATHPMTTRSMTNSLPPRTFLTSKHTLPTHNPIYVPTCYSQAVKSPEWHTVMNEEFNALLTNCTWSLVSLPQGRRAIGCKWVFRVKTKPDGSIDRYKARLVAKGFNQREGQDYFQTFSPVFKPVTIRTVLTLAVSRNWSIRQLNVNNVFLYGNLDEEVYMVQPLGFQDKTHPDAVCWLHKSLYGLKQCPIAWYQRLTSYLIDLGFVLSKADSSLLVRYTSTATIFILIYVDDIIITCSSAKDIACFVANLQREFSIKYLGTLHYFLGIEVTSLQSGLHLAQTKYTTDILSRLGLSEVKPLSTPIVTGSKLSKYEGTLCYGLVIHPSSDLGVDVYSDVDWGGCPDDRRSVIGFCILLGGSLISWSFKKQPTVARSSSEAEYRTLAIAAAEATWVLQLFQELKLFVFSPPVIWCDNQSVTYIAANPVFHSRVKHVELDYHFIRERVTSGLLQVKYISTHDQVADVFTKGLPKSQFAKFLSKLRVFSKPLSLQGNVRHHVSPTDTDRVTQGVTHQVSEDHTVDSTR</sequence>
<dbReference type="CDD" id="cd09272">
    <property type="entry name" value="RNase_HI_RT_Ty1"/>
    <property type="match status" value="1"/>
</dbReference>